<evidence type="ECO:0000256" key="1">
    <source>
        <dbReference type="SAM" id="MobiDB-lite"/>
    </source>
</evidence>
<keyword evidence="2" id="KW-0472">Membrane</keyword>
<feature type="compositionally biased region" description="Polar residues" evidence="1">
    <location>
        <begin position="103"/>
        <end position="112"/>
    </location>
</feature>
<organism evidence="3 4">
    <name type="scientific">Acinetobacter terrae</name>
    <dbReference type="NCBI Taxonomy" id="2731247"/>
    <lineage>
        <taxon>Bacteria</taxon>
        <taxon>Pseudomonadati</taxon>
        <taxon>Pseudomonadota</taxon>
        <taxon>Gammaproteobacteria</taxon>
        <taxon>Moraxellales</taxon>
        <taxon>Moraxellaceae</taxon>
        <taxon>Acinetobacter</taxon>
        <taxon>Acinetobacter Taxon 24</taxon>
    </lineage>
</organism>
<dbReference type="EMBL" id="JABERL010000068">
    <property type="protein sequence ID" value="NNH79208.1"/>
    <property type="molecule type" value="Genomic_DNA"/>
</dbReference>
<name>A0A7Y2RI76_9GAMM</name>
<sequence length="122" mass="13635">MIIFRMIISGIIALSLVIYFFYVFVVSSPCERLSRATKPIDLGTSLVVTLSEPWSSPNTLSSIEAWSAKTRLKAAVLLRIQFYSKSEQPVICDWDKYVEVVSPTSSLPNDANQIPEYNGGEK</sequence>
<keyword evidence="2" id="KW-1133">Transmembrane helix</keyword>
<dbReference type="AlphaFoldDB" id="A0A7Y2RI76"/>
<comment type="caution">
    <text evidence="3">The sequence shown here is derived from an EMBL/GenBank/DDBJ whole genome shotgun (WGS) entry which is preliminary data.</text>
</comment>
<proteinExistence type="predicted"/>
<dbReference type="RefSeq" id="WP_171541266.1">
    <property type="nucleotide sequence ID" value="NZ_JABERL010000068.1"/>
</dbReference>
<evidence type="ECO:0000313" key="4">
    <source>
        <dbReference type="Proteomes" id="UP000569202"/>
    </source>
</evidence>
<gene>
    <name evidence="3" type="ORF">HLH17_16445</name>
</gene>
<feature type="transmembrane region" description="Helical" evidence="2">
    <location>
        <begin position="6"/>
        <end position="25"/>
    </location>
</feature>
<protein>
    <submittedName>
        <fullName evidence="3">Uncharacterized protein</fullName>
    </submittedName>
</protein>
<reference evidence="3 4" key="1">
    <citation type="submission" date="2020-04" db="EMBL/GenBank/DDBJ databases">
        <title>Acinetobacter Taxon 24.</title>
        <authorList>
            <person name="Nemec A."/>
            <person name="Radolfova-Krizova L."/>
            <person name="Higgins P.G."/>
            <person name="Spanelova P."/>
        </authorList>
    </citation>
    <scope>NUCLEOTIDE SEQUENCE [LARGE SCALE GENOMIC DNA]</scope>
    <source>
        <strain evidence="3 4">ANC 5380</strain>
    </source>
</reference>
<dbReference type="Proteomes" id="UP000569202">
    <property type="component" value="Unassembled WGS sequence"/>
</dbReference>
<evidence type="ECO:0000256" key="2">
    <source>
        <dbReference type="SAM" id="Phobius"/>
    </source>
</evidence>
<keyword evidence="2" id="KW-0812">Transmembrane</keyword>
<accession>A0A7Y2RI76</accession>
<evidence type="ECO:0000313" key="3">
    <source>
        <dbReference type="EMBL" id="NNH79208.1"/>
    </source>
</evidence>
<feature type="region of interest" description="Disordered" evidence="1">
    <location>
        <begin position="103"/>
        <end position="122"/>
    </location>
</feature>